<gene>
    <name evidence="4" type="ORF">OG560_23505</name>
</gene>
<feature type="compositionally biased region" description="Acidic residues" evidence="1">
    <location>
        <begin position="155"/>
        <end position="164"/>
    </location>
</feature>
<sequence>MKRNIAVATLTAAVLVGGGLVTTAAFADSDDNVGKDDRTAAADRAAADTGAAGRVGVDGAVAAALKAVPGTVTEAERDEDDDDRARAVWELDVYGSDQVWHDVTVDASSGKVLSDREDDGDDDRDRHAPRSSAVSLDAAVKAALAQQPGTVTSVDLDDDDDDDNDRGKRAPHWDVDVTGKDGKQHELRVDAKSGKVTVDRDDNDGDDD</sequence>
<protein>
    <submittedName>
        <fullName evidence="4">PepSY domain-containing protein</fullName>
    </submittedName>
</protein>
<dbReference type="Proteomes" id="UP001622496">
    <property type="component" value="Chromosome"/>
</dbReference>
<dbReference type="EMBL" id="CP108135">
    <property type="protein sequence ID" value="WTP68232.1"/>
    <property type="molecule type" value="Genomic_DNA"/>
</dbReference>
<feature type="domain" description="PepSY" evidence="3">
    <location>
        <begin position="60"/>
        <end position="115"/>
    </location>
</feature>
<accession>A0ABZ1K765</accession>
<dbReference type="Gene3D" id="3.10.450.40">
    <property type="match status" value="2"/>
</dbReference>
<reference evidence="4 5" key="1">
    <citation type="submission" date="2022-10" db="EMBL/GenBank/DDBJ databases">
        <title>The complete genomes of actinobacterial strains from the NBC collection.</title>
        <authorList>
            <person name="Joergensen T.S."/>
            <person name="Alvarez Arevalo M."/>
            <person name="Sterndorff E.B."/>
            <person name="Faurdal D."/>
            <person name="Vuksanovic O."/>
            <person name="Mourched A.-S."/>
            <person name="Charusanti P."/>
            <person name="Shaw S."/>
            <person name="Blin K."/>
            <person name="Weber T."/>
        </authorList>
    </citation>
    <scope>NUCLEOTIDE SEQUENCE [LARGE SCALE GENOMIC DNA]</scope>
    <source>
        <strain evidence="4 5">NBC_00185</strain>
    </source>
</reference>
<feature type="domain" description="PepSY" evidence="3">
    <location>
        <begin position="134"/>
        <end position="196"/>
    </location>
</feature>
<feature type="region of interest" description="Disordered" evidence="1">
    <location>
        <begin position="111"/>
        <end position="208"/>
    </location>
</feature>
<dbReference type="Pfam" id="PF03413">
    <property type="entry name" value="PepSY"/>
    <property type="match status" value="2"/>
</dbReference>
<feature type="chain" id="PRO_5046763450" evidence="2">
    <location>
        <begin position="28"/>
        <end position="208"/>
    </location>
</feature>
<evidence type="ECO:0000313" key="4">
    <source>
        <dbReference type="EMBL" id="WTP68232.1"/>
    </source>
</evidence>
<evidence type="ECO:0000313" key="5">
    <source>
        <dbReference type="Proteomes" id="UP001622496"/>
    </source>
</evidence>
<feature type="compositionally biased region" description="Basic and acidic residues" evidence="1">
    <location>
        <begin position="165"/>
        <end position="200"/>
    </location>
</feature>
<evidence type="ECO:0000259" key="3">
    <source>
        <dbReference type="Pfam" id="PF03413"/>
    </source>
</evidence>
<proteinExistence type="predicted"/>
<organism evidence="4 5">
    <name type="scientific">[Kitasatospora] papulosa</name>
    <dbReference type="NCBI Taxonomy" id="1464011"/>
    <lineage>
        <taxon>Bacteria</taxon>
        <taxon>Bacillati</taxon>
        <taxon>Actinomycetota</taxon>
        <taxon>Actinomycetes</taxon>
        <taxon>Kitasatosporales</taxon>
        <taxon>Streptomycetaceae</taxon>
        <taxon>Streptomyces</taxon>
    </lineage>
</organism>
<keyword evidence="2" id="KW-0732">Signal</keyword>
<feature type="signal peptide" evidence="2">
    <location>
        <begin position="1"/>
        <end position="27"/>
    </location>
</feature>
<dbReference type="RefSeq" id="WP_266369893.1">
    <property type="nucleotide sequence ID" value="NZ_CP108135.1"/>
</dbReference>
<dbReference type="InterPro" id="IPR025711">
    <property type="entry name" value="PepSY"/>
</dbReference>
<keyword evidence="5" id="KW-1185">Reference proteome</keyword>
<evidence type="ECO:0000256" key="1">
    <source>
        <dbReference type="SAM" id="MobiDB-lite"/>
    </source>
</evidence>
<evidence type="ECO:0000256" key="2">
    <source>
        <dbReference type="SAM" id="SignalP"/>
    </source>
</evidence>
<name>A0ABZ1K765_9ACTN</name>